<reference evidence="7 8" key="1">
    <citation type="journal article" date="2016" name="Nat. Commun.">
        <title>Thousands of microbial genomes shed light on interconnected biogeochemical processes in an aquifer system.</title>
        <authorList>
            <person name="Anantharaman K."/>
            <person name="Brown C.T."/>
            <person name="Hug L.A."/>
            <person name="Sharon I."/>
            <person name="Castelle C.J."/>
            <person name="Probst A.J."/>
            <person name="Thomas B.C."/>
            <person name="Singh A."/>
            <person name="Wilkins M.J."/>
            <person name="Karaoz U."/>
            <person name="Brodie E.L."/>
            <person name="Williams K.H."/>
            <person name="Hubbard S.S."/>
            <person name="Banfield J.F."/>
        </authorList>
    </citation>
    <scope>NUCLEOTIDE SEQUENCE [LARGE SCALE GENOMIC DNA]</scope>
</reference>
<dbReference type="GO" id="GO:0006364">
    <property type="term" value="P:rRNA processing"/>
    <property type="evidence" value="ECO:0007669"/>
    <property type="project" value="UniProtKB-KW"/>
</dbReference>
<dbReference type="PIRSF" id="PIRSF005917">
    <property type="entry name" value="MTase_YraL"/>
    <property type="match status" value="1"/>
</dbReference>
<dbReference type="PANTHER" id="PTHR46111:SF1">
    <property type="entry name" value="RIBOSOMAL RNA SMALL SUBUNIT METHYLTRANSFERASE I"/>
    <property type="match status" value="1"/>
</dbReference>
<dbReference type="InterPro" id="IPR014776">
    <property type="entry name" value="4pyrrole_Mease_sub2"/>
</dbReference>
<evidence type="ECO:0000256" key="4">
    <source>
        <dbReference type="ARBA" id="ARBA00022679"/>
    </source>
</evidence>
<dbReference type="GO" id="GO:0008168">
    <property type="term" value="F:methyltransferase activity"/>
    <property type="evidence" value="ECO:0007669"/>
    <property type="project" value="UniProtKB-KW"/>
</dbReference>
<keyword evidence="2" id="KW-0698">rRNA processing</keyword>
<evidence type="ECO:0000256" key="2">
    <source>
        <dbReference type="ARBA" id="ARBA00022552"/>
    </source>
</evidence>
<keyword evidence="3 7" id="KW-0489">Methyltransferase</keyword>
<dbReference type="InterPro" id="IPR000878">
    <property type="entry name" value="4pyrrol_Mease"/>
</dbReference>
<dbReference type="GO" id="GO:0032259">
    <property type="term" value="P:methylation"/>
    <property type="evidence" value="ECO:0007669"/>
    <property type="project" value="UniProtKB-KW"/>
</dbReference>
<dbReference type="Pfam" id="PF00590">
    <property type="entry name" value="TP_methylase"/>
    <property type="match status" value="1"/>
</dbReference>
<keyword evidence="5" id="KW-0949">S-adenosyl-L-methionine</keyword>
<dbReference type="Gene3D" id="3.40.1010.10">
    <property type="entry name" value="Cobalt-precorrin-4 Transmethylase, Domain 1"/>
    <property type="match status" value="1"/>
</dbReference>
<feature type="domain" description="Tetrapyrrole methylase" evidence="6">
    <location>
        <begin position="1"/>
        <end position="198"/>
    </location>
</feature>
<evidence type="ECO:0000256" key="3">
    <source>
        <dbReference type="ARBA" id="ARBA00022603"/>
    </source>
</evidence>
<dbReference type="STRING" id="1797529.A2570_03380"/>
<gene>
    <name evidence="7" type="ORF">A2570_03380</name>
</gene>
<dbReference type="InterPro" id="IPR008189">
    <property type="entry name" value="rRNA_ssu_MeTfrase_I"/>
</dbReference>
<dbReference type="InterPro" id="IPR035996">
    <property type="entry name" value="4pyrrol_Methylase_sf"/>
</dbReference>
<evidence type="ECO:0000313" key="8">
    <source>
        <dbReference type="Proteomes" id="UP000178570"/>
    </source>
</evidence>
<name>A0A1G1XK12_9BACT</name>
<comment type="caution">
    <text evidence="7">The sequence shown here is derived from an EMBL/GenBank/DDBJ whole genome shotgun (WGS) entry which is preliminary data.</text>
</comment>
<evidence type="ECO:0000256" key="5">
    <source>
        <dbReference type="ARBA" id="ARBA00022691"/>
    </source>
</evidence>
<keyword evidence="1" id="KW-0963">Cytoplasm</keyword>
<dbReference type="InterPro" id="IPR014777">
    <property type="entry name" value="4pyrrole_Mease_sub1"/>
</dbReference>
<dbReference type="PANTHER" id="PTHR46111">
    <property type="entry name" value="RIBOSOMAL RNA SMALL SUBUNIT METHYLTRANSFERASE I"/>
    <property type="match status" value="1"/>
</dbReference>
<dbReference type="CDD" id="cd11648">
    <property type="entry name" value="RsmI"/>
    <property type="match status" value="1"/>
</dbReference>
<evidence type="ECO:0000259" key="6">
    <source>
        <dbReference type="Pfam" id="PF00590"/>
    </source>
</evidence>
<dbReference type="EMBL" id="MHHY01000009">
    <property type="protein sequence ID" value="OGY40292.1"/>
    <property type="molecule type" value="Genomic_DNA"/>
</dbReference>
<dbReference type="Proteomes" id="UP000178570">
    <property type="component" value="Unassembled WGS sequence"/>
</dbReference>
<protein>
    <submittedName>
        <fullName evidence="7">16S rRNA (Cytidine(1402)-2'-O)-methyltransferase</fullName>
    </submittedName>
</protein>
<organism evidence="7 8">
    <name type="scientific">Candidatus Brennerbacteria bacterium RIFOXYD1_FULL_41_16</name>
    <dbReference type="NCBI Taxonomy" id="1797529"/>
    <lineage>
        <taxon>Bacteria</taxon>
        <taxon>Candidatus Brenneribacteriota</taxon>
    </lineage>
</organism>
<dbReference type="Gene3D" id="3.30.950.10">
    <property type="entry name" value="Methyltransferase, Cobalt-precorrin-4 Transmethylase, Domain 2"/>
    <property type="match status" value="1"/>
</dbReference>
<dbReference type="NCBIfam" id="TIGR00096">
    <property type="entry name" value="16S rRNA (cytidine(1402)-2'-O)-methyltransferase"/>
    <property type="match status" value="1"/>
</dbReference>
<accession>A0A1G1XK12</accession>
<dbReference type="AlphaFoldDB" id="A0A1G1XK12"/>
<evidence type="ECO:0000256" key="1">
    <source>
        <dbReference type="ARBA" id="ARBA00022490"/>
    </source>
</evidence>
<dbReference type="SUPFAM" id="SSF53790">
    <property type="entry name" value="Tetrapyrrole methylase"/>
    <property type="match status" value="1"/>
</dbReference>
<keyword evidence="4 7" id="KW-0808">Transferase</keyword>
<sequence>MLFVVSTPIGNLKDISERAISVLRDADFIVCERPRHSLKLLSAFNIKPKFLVAFTEANKHSSIPKIISLLKSGKTACLIVDAGTPGVSDPGPDLVKACQDHGIEISSVPGPSALTAAMALTGERIDKFLFVGFLSRKQKEFKRQLEIAGANDLWLVGFESPFRIAKTVFLIPEDYFVILVAEISKIHEKVLKGSSREILEVFKTDKNLTKGEFVVFVRSKAESSKK</sequence>
<proteinExistence type="predicted"/>
<evidence type="ECO:0000313" key="7">
    <source>
        <dbReference type="EMBL" id="OGY40292.1"/>
    </source>
</evidence>